<evidence type="ECO:0000256" key="8">
    <source>
        <dbReference type="SAM" id="SignalP"/>
    </source>
</evidence>
<dbReference type="GO" id="GO:0030992">
    <property type="term" value="C:intraciliary transport particle B"/>
    <property type="evidence" value="ECO:0007669"/>
    <property type="project" value="UniProtKB-ARBA"/>
</dbReference>
<dbReference type="Proteomes" id="UP000550707">
    <property type="component" value="Unassembled WGS sequence"/>
</dbReference>
<dbReference type="Pfam" id="PF08477">
    <property type="entry name" value="Roc"/>
    <property type="match status" value="1"/>
</dbReference>
<comment type="function">
    <text evidence="4">Small GTPase-like component of the intraflagellar transport (IFT) complex B.</text>
</comment>
<dbReference type="SUPFAM" id="SSF52540">
    <property type="entry name" value="P-loop containing nucleoside triphosphate hydrolases"/>
    <property type="match status" value="1"/>
</dbReference>
<reference evidence="9 10" key="1">
    <citation type="journal article" date="2020" name="Nature">
        <title>Six reference-quality genomes reveal evolution of bat adaptations.</title>
        <authorList>
            <person name="Jebb D."/>
            <person name="Huang Z."/>
            <person name="Pippel M."/>
            <person name="Hughes G.M."/>
            <person name="Lavrichenko K."/>
            <person name="Devanna P."/>
            <person name="Winkler S."/>
            <person name="Jermiin L.S."/>
            <person name="Skirmuntt E.C."/>
            <person name="Katzourakis A."/>
            <person name="Burkitt-Gray L."/>
            <person name="Ray D.A."/>
            <person name="Sullivan K.A.M."/>
            <person name="Roscito J.G."/>
            <person name="Kirilenko B.M."/>
            <person name="Davalos L.M."/>
            <person name="Corthals A.P."/>
            <person name="Power M.L."/>
            <person name="Jones G."/>
            <person name="Ransome R.D."/>
            <person name="Dechmann D.K.N."/>
            <person name="Locatelli A.G."/>
            <person name="Puechmaille S.J."/>
            <person name="Fedrigo O."/>
            <person name="Jarvis E.D."/>
            <person name="Hiller M."/>
            <person name="Vernes S.C."/>
            <person name="Myers E.W."/>
            <person name="Teeling E.C."/>
        </authorList>
    </citation>
    <scope>NUCLEOTIDE SEQUENCE [LARGE SCALE GENOMIC DNA]</scope>
    <source>
        <strain evidence="9">MMolMol1</strain>
        <tissue evidence="9">Muscle</tissue>
    </source>
</reference>
<proteinExistence type="inferred from homology"/>
<dbReference type="GO" id="GO:0005525">
    <property type="term" value="F:GTP binding"/>
    <property type="evidence" value="ECO:0007669"/>
    <property type="project" value="UniProtKB-KW"/>
</dbReference>
<comment type="caution">
    <text evidence="9">The sequence shown here is derived from an EMBL/GenBank/DDBJ whole genome shotgun (WGS) entry which is preliminary data.</text>
</comment>
<keyword evidence="9" id="KW-0966">Cell projection</keyword>
<dbReference type="InParanoid" id="A0A7J8IYL7"/>
<evidence type="ECO:0000256" key="7">
    <source>
        <dbReference type="ARBA" id="ARBA00046727"/>
    </source>
</evidence>
<evidence type="ECO:0000256" key="2">
    <source>
        <dbReference type="ARBA" id="ARBA00022741"/>
    </source>
</evidence>
<feature type="signal peptide" evidence="8">
    <location>
        <begin position="1"/>
        <end position="26"/>
    </location>
</feature>
<feature type="chain" id="PRO_5029681671" description="Intraflagellar transport protein 22 homolog" evidence="8">
    <location>
        <begin position="27"/>
        <end position="288"/>
    </location>
</feature>
<protein>
    <recommendedName>
        <fullName evidence="5">Intraflagellar transport protein 22 homolog</fullName>
    </recommendedName>
    <alternativeName>
        <fullName evidence="6">Rab-like protein 5</fullName>
    </alternativeName>
</protein>
<evidence type="ECO:0000256" key="1">
    <source>
        <dbReference type="ARBA" id="ARBA00006270"/>
    </source>
</evidence>
<keyword evidence="2" id="KW-0547">Nucleotide-binding</keyword>
<evidence type="ECO:0000313" key="9">
    <source>
        <dbReference type="EMBL" id="KAF6489674.1"/>
    </source>
</evidence>
<comment type="subunit">
    <text evidence="7">Component of the IFT complex B, at least composed of IFT20, IFT22, IFT25, IFT27, IFT46, IFT52, TRAF3IP1/IFT54, IFT57, IFT74, IFT80, IFT81, and IFT88. Interacts with IFT88. Interacts with CFAP61.</text>
</comment>
<comment type="similarity">
    <text evidence="1">Belongs to the small GTPase superfamily. Rab family.</text>
</comment>
<keyword evidence="3" id="KW-0342">GTP-binding</keyword>
<keyword evidence="9" id="KW-0969">Cilium</keyword>
<sequence length="288" mass="33185">MWRGASEEKLTLMIFFFLFLDELTEPAKEIYMGKVTQWQSQCWNPLLPGSQSRLCPPCRTSQRGPPNQREPSALVILGWRWPSLHHIWFQASNWRAHIWFTFLLFRKDFLLSLFSQSGKTVLANFLTESSDITEYNPTQGVRILEFENPHVTSNNKGTGCEFELWDCGGDPKFESCWPALMKDSHGVVIIFNADIPSHLKEIEMWYSCFVQQQFLQDTQCLLIAHHKPGSGSGKGALSLSPPLNKLKLVHSNLENDPEEIRMEFIKYLKSIINSVSESRDREEMSIIT</sequence>
<evidence type="ECO:0000313" key="10">
    <source>
        <dbReference type="Proteomes" id="UP000550707"/>
    </source>
</evidence>
<gene>
    <name evidence="9" type="ORF">HJG59_006642</name>
</gene>
<keyword evidence="10" id="KW-1185">Reference proteome</keyword>
<accession>A0A7J8IYL7</accession>
<evidence type="ECO:0000256" key="5">
    <source>
        <dbReference type="ARBA" id="ARBA00040799"/>
    </source>
</evidence>
<dbReference type="Gene3D" id="3.40.50.300">
    <property type="entry name" value="P-loop containing nucleotide triphosphate hydrolases"/>
    <property type="match status" value="1"/>
</dbReference>
<dbReference type="FunCoup" id="A0A7J8IYL7">
    <property type="interactions" value="1401"/>
</dbReference>
<organism evidence="9 10">
    <name type="scientific">Molossus molossus</name>
    <name type="common">Pallas' mastiff bat</name>
    <name type="synonym">Vespertilio molossus</name>
    <dbReference type="NCBI Taxonomy" id="27622"/>
    <lineage>
        <taxon>Eukaryota</taxon>
        <taxon>Metazoa</taxon>
        <taxon>Chordata</taxon>
        <taxon>Craniata</taxon>
        <taxon>Vertebrata</taxon>
        <taxon>Euteleostomi</taxon>
        <taxon>Mammalia</taxon>
        <taxon>Eutheria</taxon>
        <taxon>Laurasiatheria</taxon>
        <taxon>Chiroptera</taxon>
        <taxon>Yangochiroptera</taxon>
        <taxon>Molossidae</taxon>
        <taxon>Molossus</taxon>
    </lineage>
</organism>
<keyword evidence="8" id="KW-0732">Signal</keyword>
<evidence type="ECO:0000256" key="4">
    <source>
        <dbReference type="ARBA" id="ARBA00037285"/>
    </source>
</evidence>
<dbReference type="GO" id="GO:0005929">
    <property type="term" value="C:cilium"/>
    <property type="evidence" value="ECO:0007669"/>
    <property type="project" value="UniProtKB-ARBA"/>
</dbReference>
<dbReference type="FunFam" id="3.40.50.300:FF:001100">
    <property type="entry name" value="intraflagellar transport protein 22 homolog"/>
    <property type="match status" value="1"/>
</dbReference>
<dbReference type="EMBL" id="JACASF010000003">
    <property type="protein sequence ID" value="KAF6489674.1"/>
    <property type="molecule type" value="Genomic_DNA"/>
</dbReference>
<evidence type="ECO:0000256" key="6">
    <source>
        <dbReference type="ARBA" id="ARBA00041562"/>
    </source>
</evidence>
<name>A0A7J8IYL7_MOLMO</name>
<keyword evidence="9" id="KW-0282">Flagellum</keyword>
<evidence type="ECO:0000256" key="3">
    <source>
        <dbReference type="ARBA" id="ARBA00023134"/>
    </source>
</evidence>
<dbReference type="InterPro" id="IPR027417">
    <property type="entry name" value="P-loop_NTPase"/>
</dbReference>
<dbReference type="AlphaFoldDB" id="A0A7J8IYL7"/>